<dbReference type="EnsemblMetazoa" id="AMEM001549-RA">
    <property type="protein sequence ID" value="AMEM001549-PA"/>
    <property type="gene ID" value="AMEM001549"/>
</dbReference>
<organism evidence="1 2">
    <name type="scientific">Anopheles merus</name>
    <name type="common">Mosquito</name>
    <dbReference type="NCBI Taxonomy" id="30066"/>
    <lineage>
        <taxon>Eukaryota</taxon>
        <taxon>Metazoa</taxon>
        <taxon>Ecdysozoa</taxon>
        <taxon>Arthropoda</taxon>
        <taxon>Hexapoda</taxon>
        <taxon>Insecta</taxon>
        <taxon>Pterygota</taxon>
        <taxon>Neoptera</taxon>
        <taxon>Endopterygota</taxon>
        <taxon>Diptera</taxon>
        <taxon>Nematocera</taxon>
        <taxon>Culicoidea</taxon>
        <taxon>Culicidae</taxon>
        <taxon>Anophelinae</taxon>
        <taxon>Anopheles</taxon>
    </lineage>
</organism>
<dbReference type="AlphaFoldDB" id="A0A182UPS4"/>
<proteinExistence type="predicted"/>
<evidence type="ECO:0000313" key="1">
    <source>
        <dbReference type="EnsemblMetazoa" id="AMEM001549-PA"/>
    </source>
</evidence>
<accession>A0A182UPS4</accession>
<sequence>MNFGSVRYGRMQERILRVATFGVAMGARGEGTWTGTRQTVGGQVDLYLLTDKKSNPSVCCYVPQCLDQLLLLHDQRPRGTLLQQRPLLLRLVLSTLLLVDLRAQTGDLLLPQRQAAAQLRNHSIAIDSNPIDRFDQILHAGPFGGLHLQQALQQRDKVTIQIGWKYAAPYLFDRFRPLHVGGERYEQFEQNDTKRVDVRLWVALPGKLFGCGVERCTEANANVGALQGAS</sequence>
<keyword evidence="2" id="KW-1185">Reference proteome</keyword>
<reference evidence="1" key="1">
    <citation type="submission" date="2020-05" db="UniProtKB">
        <authorList>
            <consortium name="EnsemblMetazoa"/>
        </authorList>
    </citation>
    <scope>IDENTIFICATION</scope>
    <source>
        <strain evidence="1">MAF</strain>
    </source>
</reference>
<evidence type="ECO:0000313" key="2">
    <source>
        <dbReference type="Proteomes" id="UP000075903"/>
    </source>
</evidence>
<dbReference type="Proteomes" id="UP000075903">
    <property type="component" value="Unassembled WGS sequence"/>
</dbReference>
<name>A0A182UPS4_ANOME</name>
<protein>
    <submittedName>
        <fullName evidence="1">Uncharacterized protein</fullName>
    </submittedName>
</protein>
<dbReference type="VEuPathDB" id="VectorBase:AMEM001549"/>